<keyword evidence="2" id="KW-0067">ATP-binding</keyword>
<dbReference type="HOGENOM" id="CLU_1152277_0_0_1"/>
<protein>
    <recommendedName>
        <fullName evidence="4">Kinase-like domain-containing protein</fullName>
    </recommendedName>
</protein>
<dbReference type="GO" id="GO:0004674">
    <property type="term" value="F:protein serine/threonine kinase activity"/>
    <property type="evidence" value="ECO:0007669"/>
    <property type="project" value="TreeGrafter"/>
</dbReference>
<sequence length="241" mass="28374">MLKRGGFATVYSAIWKDGPLSYNRYKRQYERFHFKEVALKCLDNSENITNEFLNEAKTYSINDQSWISHHNRNYRLSTDLKIPTSVYISDMGLCGEASNADKTKIYGVMPYMAPEVLRRRPFTQAADILYIVLVWLYICKGIRPEIPEIPELKSNRYINLMKKCWDSNPDNRRNVKLISAILDDEKNDPVDRINDEEFKEAERYLFKEYKEDDKLITHPQAIYTSRLLDPYTEGLAIDFTE</sequence>
<dbReference type="PANTHER" id="PTHR44329">
    <property type="entry name" value="SERINE/THREONINE-PROTEIN KINASE TNNI3K-RELATED"/>
    <property type="match status" value="1"/>
</dbReference>
<accession>U9UT84</accession>
<evidence type="ECO:0000256" key="2">
    <source>
        <dbReference type="ARBA" id="ARBA00022840"/>
    </source>
</evidence>
<dbReference type="VEuPathDB" id="FungiDB:RhiirFUN_018605"/>
<evidence type="ECO:0008006" key="4">
    <source>
        <dbReference type="Google" id="ProtNLM"/>
    </source>
</evidence>
<dbReference type="InterPro" id="IPR011009">
    <property type="entry name" value="Kinase-like_dom_sf"/>
</dbReference>
<gene>
    <name evidence="3" type="ORF">GLOINDRAFT_15309</name>
</gene>
<organism evidence="3">
    <name type="scientific">Rhizophagus irregularis (strain DAOM 181602 / DAOM 197198 / MUCL 43194)</name>
    <name type="common">Arbuscular mycorrhizal fungus</name>
    <name type="synonym">Glomus intraradices</name>
    <dbReference type="NCBI Taxonomy" id="747089"/>
    <lineage>
        <taxon>Eukaryota</taxon>
        <taxon>Fungi</taxon>
        <taxon>Fungi incertae sedis</taxon>
        <taxon>Mucoromycota</taxon>
        <taxon>Glomeromycotina</taxon>
        <taxon>Glomeromycetes</taxon>
        <taxon>Glomerales</taxon>
        <taxon>Glomeraceae</taxon>
        <taxon>Rhizophagus</taxon>
    </lineage>
</organism>
<proteinExistence type="predicted"/>
<dbReference type="GO" id="GO:0005524">
    <property type="term" value="F:ATP binding"/>
    <property type="evidence" value="ECO:0007669"/>
    <property type="project" value="UniProtKB-KW"/>
</dbReference>
<evidence type="ECO:0000313" key="3">
    <source>
        <dbReference type="EMBL" id="ESA23565.1"/>
    </source>
</evidence>
<dbReference type="EMBL" id="KI274669">
    <property type="protein sequence ID" value="ESA23565.1"/>
    <property type="molecule type" value="Genomic_DNA"/>
</dbReference>
<keyword evidence="1" id="KW-0547">Nucleotide-binding</keyword>
<dbReference type="InterPro" id="IPR051681">
    <property type="entry name" value="Ser/Thr_Kinases-Pseudokinases"/>
</dbReference>
<dbReference type="AlphaFoldDB" id="U9UT84"/>
<evidence type="ECO:0000256" key="1">
    <source>
        <dbReference type="ARBA" id="ARBA00022741"/>
    </source>
</evidence>
<name>U9UT84_RHIID</name>
<dbReference type="Gene3D" id="1.10.510.10">
    <property type="entry name" value="Transferase(Phosphotransferase) domain 1"/>
    <property type="match status" value="1"/>
</dbReference>
<reference evidence="3" key="1">
    <citation type="submission" date="2013-07" db="EMBL/GenBank/DDBJ databases">
        <title>The genome of an arbuscular mycorrhizal fungus provides insights into the evolution of the oldest plant symbiosis.</title>
        <authorList>
            <consortium name="DOE Joint Genome Institute"/>
            <person name="Tisserant E."/>
            <person name="Malbreil M."/>
            <person name="Kuo A."/>
            <person name="Kohler A."/>
            <person name="Symeonidi A."/>
            <person name="Balestrini R."/>
            <person name="Charron P."/>
            <person name="Duensing N."/>
            <person name="Frei-dit-Frey N."/>
            <person name="Gianinazzi-Pearson V."/>
            <person name="Gilbert B."/>
            <person name="Handa Y."/>
            <person name="Hijri M."/>
            <person name="Kaul R."/>
            <person name="Kawaguchi M."/>
            <person name="Krajinski F."/>
            <person name="Lammers P."/>
            <person name="Lapierre D."/>
            <person name="Masclaux F.G."/>
            <person name="Murat C."/>
            <person name="Morin E."/>
            <person name="Ndikumana S."/>
            <person name="Pagni M."/>
            <person name="Petitpierre D."/>
            <person name="Requena N."/>
            <person name="Rosikiewicz P."/>
            <person name="Riley R."/>
            <person name="Saito K."/>
            <person name="San Clemente H."/>
            <person name="Shapiro H."/>
            <person name="van Tuinen D."/>
            <person name="Becard G."/>
            <person name="Bonfante P."/>
            <person name="Paszkowski U."/>
            <person name="Shachar-Hill Y."/>
            <person name="Young J.P."/>
            <person name="Sanders I.R."/>
            <person name="Henrissat B."/>
            <person name="Rensing S.A."/>
            <person name="Grigoriev I.V."/>
            <person name="Corradi N."/>
            <person name="Roux C."/>
            <person name="Martin F."/>
        </authorList>
    </citation>
    <scope>NUCLEOTIDE SEQUENCE</scope>
    <source>
        <strain evidence="3">DAOM 197198</strain>
    </source>
</reference>
<dbReference type="eggNOG" id="KOG0192">
    <property type="taxonomic scope" value="Eukaryota"/>
</dbReference>
<dbReference type="SUPFAM" id="SSF56112">
    <property type="entry name" value="Protein kinase-like (PK-like)"/>
    <property type="match status" value="1"/>
</dbReference>
<dbReference type="PANTHER" id="PTHR44329:SF298">
    <property type="entry name" value="MIXED LINEAGE KINASE DOMAIN-LIKE PROTEIN"/>
    <property type="match status" value="1"/>
</dbReference>